<protein>
    <submittedName>
        <fullName evidence="1">Retrograde regulation protein 2</fullName>
    </submittedName>
</protein>
<dbReference type="Proteomes" id="UP001497680">
    <property type="component" value="Unassembled WGS sequence"/>
</dbReference>
<name>A0ACC0DD88_9PEZI</name>
<evidence type="ECO:0000313" key="1">
    <source>
        <dbReference type="EMBL" id="KAI6090654.1"/>
    </source>
</evidence>
<comment type="caution">
    <text evidence="1">The sequence shown here is derived from an EMBL/GenBank/DDBJ whole genome shotgun (WGS) entry which is preliminary data.</text>
</comment>
<organism evidence="1 2">
    <name type="scientific">Hypoxylon rubiginosum</name>
    <dbReference type="NCBI Taxonomy" id="110542"/>
    <lineage>
        <taxon>Eukaryota</taxon>
        <taxon>Fungi</taxon>
        <taxon>Dikarya</taxon>
        <taxon>Ascomycota</taxon>
        <taxon>Pezizomycotina</taxon>
        <taxon>Sordariomycetes</taxon>
        <taxon>Xylariomycetidae</taxon>
        <taxon>Xylariales</taxon>
        <taxon>Hypoxylaceae</taxon>
        <taxon>Hypoxylon</taxon>
    </lineage>
</organism>
<proteinExistence type="predicted"/>
<evidence type="ECO:0000313" key="2">
    <source>
        <dbReference type="Proteomes" id="UP001497680"/>
    </source>
</evidence>
<dbReference type="EMBL" id="MU394290">
    <property type="protein sequence ID" value="KAI6090654.1"/>
    <property type="molecule type" value="Genomic_DNA"/>
</dbReference>
<gene>
    <name evidence="1" type="ORF">F4821DRAFT_228747</name>
</gene>
<reference evidence="1 2" key="1">
    <citation type="journal article" date="2022" name="New Phytol.">
        <title>Ecological generalism drives hyperdiversity of secondary metabolite gene clusters in xylarialean endophytes.</title>
        <authorList>
            <person name="Franco M.E.E."/>
            <person name="Wisecaver J.H."/>
            <person name="Arnold A.E."/>
            <person name="Ju Y.M."/>
            <person name="Slot J.C."/>
            <person name="Ahrendt S."/>
            <person name="Moore L.P."/>
            <person name="Eastman K.E."/>
            <person name="Scott K."/>
            <person name="Konkel Z."/>
            <person name="Mondo S.J."/>
            <person name="Kuo A."/>
            <person name="Hayes R.D."/>
            <person name="Haridas S."/>
            <person name="Andreopoulos B."/>
            <person name="Riley R."/>
            <person name="LaButti K."/>
            <person name="Pangilinan J."/>
            <person name="Lipzen A."/>
            <person name="Amirebrahimi M."/>
            <person name="Yan J."/>
            <person name="Adam C."/>
            <person name="Keymanesh K."/>
            <person name="Ng V."/>
            <person name="Louie K."/>
            <person name="Northen T."/>
            <person name="Drula E."/>
            <person name="Henrissat B."/>
            <person name="Hsieh H.M."/>
            <person name="Youens-Clark K."/>
            <person name="Lutzoni F."/>
            <person name="Miadlikowska J."/>
            <person name="Eastwood D.C."/>
            <person name="Hamelin R.C."/>
            <person name="Grigoriev I.V."/>
            <person name="U'Ren J.M."/>
        </authorList>
    </citation>
    <scope>NUCLEOTIDE SEQUENCE [LARGE SCALE GENOMIC DNA]</scope>
    <source>
        <strain evidence="1 2">ER1909</strain>
    </source>
</reference>
<accession>A0ACC0DD88</accession>
<keyword evidence="2" id="KW-1185">Reference proteome</keyword>
<sequence>MAPFKDIMHYFRGEQSSALEKRLVFKMDFFILTFCCLAYFMNYLDRASVGQAYVSGMQEDLHFQGAQLTEVNTIYAVGYLLGIIPNNMLLTYFKPGRFFPFMIVVWALLTMCNAAASRPQHLMAIRFFQGYAESCIFAGTQYVLGSWYTKKELGKRTALFTASGLAGGMFGGFLQTGIYKSMNGLGGLAGWRWLYIIDGIITLPVAVYGYFLFPDVPATTRAPYFNEEERQLARARVPVVEEASILSVGFFSKVFKLWYFYGFGFLWILGNCSESLGNQSLMNLYLKGHPEEHYTVYQLNNYPTGLQAVGIVSTLLWAFGTDVFGRRWLSGYYVAITAICVGILILVPSVPTAGKFAAYYWSGSIYCIQATFFAWANDSMRHQPPALRAVVIASMNFAGNVFQAWWPLVFYRANDAPDFTLGMYGLIGVGVAMSIWVSAMLYMERSHAKKHRDIIEAAEASSSNGTTHDVITAGDKGLDSKV</sequence>